<dbReference type="EMBL" id="VSSQ01003368">
    <property type="protein sequence ID" value="MPM20383.1"/>
    <property type="molecule type" value="Genomic_DNA"/>
</dbReference>
<comment type="caution">
    <text evidence="2">The sequence shown here is derived from an EMBL/GenBank/DDBJ whole genome shotgun (WGS) entry which is preliminary data.</text>
</comment>
<dbReference type="AlphaFoldDB" id="A0A644Y1H6"/>
<reference evidence="2" key="1">
    <citation type="submission" date="2019-08" db="EMBL/GenBank/DDBJ databases">
        <authorList>
            <person name="Kucharzyk K."/>
            <person name="Murdoch R.W."/>
            <person name="Higgins S."/>
            <person name="Loffler F."/>
        </authorList>
    </citation>
    <scope>NUCLEOTIDE SEQUENCE</scope>
</reference>
<keyword evidence="2" id="KW-0560">Oxidoreductase</keyword>
<protein>
    <submittedName>
        <fullName evidence="2">Putative FAD-linked oxidoreductase YvdP</fullName>
        <ecNumber evidence="2">1.21.-.-</ecNumber>
    </submittedName>
</protein>
<dbReference type="Pfam" id="PF08031">
    <property type="entry name" value="BBE"/>
    <property type="match status" value="1"/>
</dbReference>
<dbReference type="GO" id="GO:0016491">
    <property type="term" value="F:oxidoreductase activity"/>
    <property type="evidence" value="ECO:0007669"/>
    <property type="project" value="UniProtKB-KW"/>
</dbReference>
<evidence type="ECO:0000259" key="1">
    <source>
        <dbReference type="Pfam" id="PF08031"/>
    </source>
</evidence>
<sequence length="213" mass="24085">MGDRRFTPIARIYHTPEEPRGLYLRGIYFGSEAQARESLATFQSLGLSSFFQEMTFLQAIRIVEDGYPPYERFTTGGRFALTPFSSQDSRRIVSLIDDLANGSIGGFVSLYGLGGAVSELCPNETAFYYRGALNIITLSTNWEDPAAKPANLAWFTPRYKILRDITCGSYVNFPNLENQDYMHAYYGCNADRLSEIKARTDPENLFCFPQSIR</sequence>
<gene>
    <name evidence="2" type="primary">yvdP_3</name>
    <name evidence="2" type="ORF">SDC9_66813</name>
</gene>
<dbReference type="EC" id="1.21.-.-" evidence="2"/>
<proteinExistence type="predicted"/>
<organism evidence="2">
    <name type="scientific">bioreactor metagenome</name>
    <dbReference type="NCBI Taxonomy" id="1076179"/>
    <lineage>
        <taxon>unclassified sequences</taxon>
        <taxon>metagenomes</taxon>
        <taxon>ecological metagenomes</taxon>
    </lineage>
</organism>
<feature type="domain" description="Berberine/berberine-like" evidence="1">
    <location>
        <begin position="169"/>
        <end position="213"/>
    </location>
</feature>
<accession>A0A644Y1H6</accession>
<dbReference type="InterPro" id="IPR012951">
    <property type="entry name" value="BBE"/>
</dbReference>
<dbReference type="Gene3D" id="3.40.462.20">
    <property type="match status" value="1"/>
</dbReference>
<evidence type="ECO:0000313" key="2">
    <source>
        <dbReference type="EMBL" id="MPM20383.1"/>
    </source>
</evidence>
<dbReference type="GO" id="GO:0050660">
    <property type="term" value="F:flavin adenine dinucleotide binding"/>
    <property type="evidence" value="ECO:0007669"/>
    <property type="project" value="InterPro"/>
</dbReference>
<name>A0A644Y1H6_9ZZZZ</name>